<dbReference type="Proteomes" id="UP001055115">
    <property type="component" value="Unassembled WGS sequence"/>
</dbReference>
<accession>A0AA37LAL4</accession>
<evidence type="ECO:0000313" key="1">
    <source>
        <dbReference type="EMBL" id="GKT42798.1"/>
    </source>
</evidence>
<dbReference type="EMBL" id="BQXU01000005">
    <property type="protein sequence ID" value="GKT42798.1"/>
    <property type="molecule type" value="Genomic_DNA"/>
</dbReference>
<dbReference type="GeneID" id="73323781"/>
<evidence type="ECO:0000313" key="2">
    <source>
        <dbReference type="Proteomes" id="UP001055115"/>
    </source>
</evidence>
<name>A0AA37LAL4_9PEZI</name>
<organism evidence="1 2">
    <name type="scientific">Colletotrichum spaethianum</name>
    <dbReference type="NCBI Taxonomy" id="700344"/>
    <lineage>
        <taxon>Eukaryota</taxon>
        <taxon>Fungi</taxon>
        <taxon>Dikarya</taxon>
        <taxon>Ascomycota</taxon>
        <taxon>Pezizomycotina</taxon>
        <taxon>Sordariomycetes</taxon>
        <taxon>Hypocreomycetidae</taxon>
        <taxon>Glomerellales</taxon>
        <taxon>Glomerellaceae</taxon>
        <taxon>Colletotrichum</taxon>
        <taxon>Colletotrichum spaethianum species complex</taxon>
    </lineage>
</organism>
<dbReference type="AlphaFoldDB" id="A0AA37LAL4"/>
<sequence length="130" mass="14268">MSSVYQVAEGDIAEKLESLGLKTRVGVKTNGTWHNTWREDSSDTISYAYVFNNAASAIGELVVHCSGVPYCFDARRRAKELVLHYKTEVSTTNIPLSLASNQTKLIGFADSCLEDVATPDIHFTELPGNI</sequence>
<dbReference type="RefSeq" id="XP_049125148.1">
    <property type="nucleotide sequence ID" value="XM_049269191.1"/>
</dbReference>
<comment type="caution">
    <text evidence="1">The sequence shown here is derived from an EMBL/GenBank/DDBJ whole genome shotgun (WGS) entry which is preliminary data.</text>
</comment>
<keyword evidence="2" id="KW-1185">Reference proteome</keyword>
<proteinExistence type="predicted"/>
<reference evidence="1 2" key="1">
    <citation type="submission" date="2022-03" db="EMBL/GenBank/DDBJ databases">
        <title>Genome data of Colletotrichum spp.</title>
        <authorList>
            <person name="Utami Y.D."/>
            <person name="Hiruma K."/>
        </authorList>
    </citation>
    <scope>NUCLEOTIDE SEQUENCE [LARGE SCALE GENOMIC DNA]</scope>
    <source>
        <strain evidence="1 2">MAFF 239500</strain>
    </source>
</reference>
<protein>
    <submittedName>
        <fullName evidence="1">Uncharacterized protein</fullName>
    </submittedName>
</protein>
<gene>
    <name evidence="1" type="ORF">ColSpa_02979</name>
</gene>